<evidence type="ECO:0000313" key="1">
    <source>
        <dbReference type="EMBL" id="CAJ0966057.1"/>
    </source>
</evidence>
<evidence type="ECO:0000313" key="2">
    <source>
        <dbReference type="Proteomes" id="UP001176940"/>
    </source>
</evidence>
<dbReference type="Proteomes" id="UP001176940">
    <property type="component" value="Unassembled WGS sequence"/>
</dbReference>
<proteinExistence type="predicted"/>
<reference evidence="1" key="1">
    <citation type="submission" date="2023-07" db="EMBL/GenBank/DDBJ databases">
        <authorList>
            <person name="Stuckert A."/>
        </authorList>
    </citation>
    <scope>NUCLEOTIDE SEQUENCE</scope>
</reference>
<gene>
    <name evidence="1" type="ORF">RIMI_LOCUS20900447</name>
</gene>
<organism evidence="1 2">
    <name type="scientific">Ranitomeya imitator</name>
    <name type="common">mimic poison frog</name>
    <dbReference type="NCBI Taxonomy" id="111125"/>
    <lineage>
        <taxon>Eukaryota</taxon>
        <taxon>Metazoa</taxon>
        <taxon>Chordata</taxon>
        <taxon>Craniata</taxon>
        <taxon>Vertebrata</taxon>
        <taxon>Euteleostomi</taxon>
        <taxon>Amphibia</taxon>
        <taxon>Batrachia</taxon>
        <taxon>Anura</taxon>
        <taxon>Neobatrachia</taxon>
        <taxon>Hyloidea</taxon>
        <taxon>Dendrobatidae</taxon>
        <taxon>Dendrobatinae</taxon>
        <taxon>Ranitomeya</taxon>
    </lineage>
</organism>
<protein>
    <submittedName>
        <fullName evidence="1">Uncharacterized protein</fullName>
    </submittedName>
</protein>
<name>A0ABN9ML08_9NEOB</name>
<dbReference type="InterPro" id="IPR033333">
    <property type="entry name" value="FANCB"/>
</dbReference>
<keyword evidence="2" id="KW-1185">Reference proteome</keyword>
<dbReference type="EMBL" id="CAUEEQ010071658">
    <property type="protein sequence ID" value="CAJ0966057.1"/>
    <property type="molecule type" value="Genomic_DNA"/>
</dbReference>
<dbReference type="PANTHER" id="PTHR28450">
    <property type="entry name" value="FANCONI ANEMIA GROUP B PROTEIN"/>
    <property type="match status" value="1"/>
</dbReference>
<dbReference type="PANTHER" id="PTHR28450:SF1">
    <property type="entry name" value="FANCONI ANEMIA GROUP B PROTEIN"/>
    <property type="match status" value="1"/>
</dbReference>
<accession>A0ABN9ML08</accession>
<sequence length="355" mass="39149">MDISSNNGHVVAYNGQIITFQLLQRKSSDSAERNVLAFSRKAFNPESGRFIDASGGQYNVPWCKSALELACVRCVSDARSGIRLPCVLLRTCKRKSSGCFRLILLLLHSSNELEPSSKFKVNSETMDDLSITDGPTVLWRQQENLLYVSSLTSEVLTAPINISALLWAGTIEEGTCILGIKSMRLDGEHLTSSSLPNRTLQGKEFILYCIDNQKAVPGSCLVPHVYSSVLQCLEVCMMQNVNGRYETAAIAASSKQLIWFHNGVPKQVCQLPAENLSKLQVAYTSQADTLCVLSFSSGDACGIWKDGWKTAATWKHVRNILVDDFIGSGSDQVLLLFNDDLSNSPEQRPFRLTNV</sequence>
<comment type="caution">
    <text evidence="1">The sequence shown here is derived from an EMBL/GenBank/DDBJ whole genome shotgun (WGS) entry which is preliminary data.</text>
</comment>